<comment type="caution">
    <text evidence="7">The sequence shown here is derived from an EMBL/GenBank/DDBJ whole genome shotgun (WGS) entry which is preliminary data.</text>
</comment>
<proteinExistence type="predicted"/>
<dbReference type="InterPro" id="IPR013083">
    <property type="entry name" value="Znf_RING/FYVE/PHD"/>
</dbReference>
<dbReference type="Gene3D" id="3.30.40.10">
    <property type="entry name" value="Zinc/RING finger domain, C3HC4 (zinc finger)"/>
    <property type="match status" value="1"/>
</dbReference>
<protein>
    <recommendedName>
        <fullName evidence="6">AIPP2-like SPOC-like domain-containing protein</fullName>
    </recommendedName>
</protein>
<dbReference type="InterPro" id="IPR049914">
    <property type="entry name" value="PHD1-3/5-6"/>
</dbReference>
<keyword evidence="5" id="KW-0804">Transcription</keyword>
<dbReference type="EMBL" id="JBCGBO010000005">
    <property type="protein sequence ID" value="KAK9198730.1"/>
    <property type="molecule type" value="Genomic_DNA"/>
</dbReference>
<feature type="domain" description="AIPP2-like SPOC-like" evidence="6">
    <location>
        <begin position="283"/>
        <end position="414"/>
    </location>
</feature>
<name>A0AAP0M9P0_9ROSI</name>
<evidence type="ECO:0000256" key="3">
    <source>
        <dbReference type="ARBA" id="ARBA00022833"/>
    </source>
</evidence>
<keyword evidence="8" id="KW-1185">Reference proteome</keyword>
<dbReference type="SUPFAM" id="SSF57903">
    <property type="entry name" value="FYVE/PHD zinc finger"/>
    <property type="match status" value="1"/>
</dbReference>
<keyword evidence="2" id="KW-0863">Zinc-finger</keyword>
<sequence>MCCIACYELTCTLNSNICQQIDGRRHDFVNAVQFGHFMLQVKPCDICGDGGWPEQIATCYLCKSAREHIYCMKFLLFSRPIVWFCEECRSIKGQVLPKSVVQELCHGALTSTDISSRDLRQSVGGPNVKLPTQSNLHSNHACQRDTLTTKSNGTPRFETSLSKLSPQEVNADPSVSHCNPLLGGIEEIHSITQQQVLQTSKELKGKNWIVCKEEPVEILEAMGSRVEVAADITPPPSVNALPIISSGKKFSLASSQSFDIQTSNLDPNDEPDNSFLLTSYAIWCGSIEMLSLDTSSKFYDGFWAYLPCKIHRKVLEFSKEMPGVISCSSVPCCNISLEVFQNDMPNIDDIALIFFPGNFQRSKEQYDSLLELLEMRDLVLKSCINGVELLIFSSKILQANSSGFKLGSFLWGVYHEVQGKLEVPPVLTHEVISRDSSRIQSNTKQSLSKVKIEPQYHCDVPPGFPRRAADADAGRIHQLSYAN</sequence>
<dbReference type="GO" id="GO:0034244">
    <property type="term" value="P:negative regulation of transcription elongation by RNA polymerase II"/>
    <property type="evidence" value="ECO:0007669"/>
    <property type="project" value="InterPro"/>
</dbReference>
<keyword evidence="3" id="KW-0862">Zinc</keyword>
<keyword evidence="1" id="KW-0479">Metal-binding</keyword>
<dbReference type="PANTHER" id="PTHR33304">
    <property type="match status" value="1"/>
</dbReference>
<gene>
    <name evidence="7" type="ORF">WN944_013916</name>
</gene>
<dbReference type="GO" id="GO:0140566">
    <property type="term" value="F:histone reader activity"/>
    <property type="evidence" value="ECO:0007669"/>
    <property type="project" value="InterPro"/>
</dbReference>
<dbReference type="PANTHER" id="PTHR33304:SF36">
    <property type="entry name" value="GB|AAF26970.1-RELATED"/>
    <property type="match status" value="1"/>
</dbReference>
<dbReference type="Proteomes" id="UP001428341">
    <property type="component" value="Unassembled WGS sequence"/>
</dbReference>
<evidence type="ECO:0000313" key="8">
    <source>
        <dbReference type="Proteomes" id="UP001428341"/>
    </source>
</evidence>
<evidence type="ECO:0000256" key="1">
    <source>
        <dbReference type="ARBA" id="ARBA00022723"/>
    </source>
</evidence>
<keyword evidence="4" id="KW-0805">Transcription regulation</keyword>
<dbReference type="Pfam" id="PF23121">
    <property type="entry name" value="SPOC_AIPP2"/>
    <property type="match status" value="1"/>
</dbReference>
<accession>A0AAP0M9P0</accession>
<dbReference type="InterPro" id="IPR011011">
    <property type="entry name" value="Znf_FYVE_PHD"/>
</dbReference>
<evidence type="ECO:0000256" key="5">
    <source>
        <dbReference type="ARBA" id="ARBA00023163"/>
    </source>
</evidence>
<reference evidence="7 8" key="1">
    <citation type="submission" date="2024-05" db="EMBL/GenBank/DDBJ databases">
        <title>Haplotype-resolved chromosome-level genome assembly of Huyou (Citrus changshanensis).</title>
        <authorList>
            <person name="Miao C."/>
            <person name="Chen W."/>
            <person name="Wu Y."/>
            <person name="Wang L."/>
            <person name="Zhao S."/>
            <person name="Grierson D."/>
            <person name="Xu C."/>
            <person name="Chen K."/>
        </authorList>
    </citation>
    <scope>NUCLEOTIDE SEQUENCE [LARGE SCALE GENOMIC DNA]</scope>
    <source>
        <strain evidence="7">01-14</strain>
        <tissue evidence="7">Leaf</tissue>
    </source>
</reference>
<organism evidence="7 8">
    <name type="scientific">Citrus x changshan-huyou</name>
    <dbReference type="NCBI Taxonomy" id="2935761"/>
    <lineage>
        <taxon>Eukaryota</taxon>
        <taxon>Viridiplantae</taxon>
        <taxon>Streptophyta</taxon>
        <taxon>Embryophyta</taxon>
        <taxon>Tracheophyta</taxon>
        <taxon>Spermatophyta</taxon>
        <taxon>Magnoliopsida</taxon>
        <taxon>eudicotyledons</taxon>
        <taxon>Gunneridae</taxon>
        <taxon>Pentapetalae</taxon>
        <taxon>rosids</taxon>
        <taxon>malvids</taxon>
        <taxon>Sapindales</taxon>
        <taxon>Rutaceae</taxon>
        <taxon>Aurantioideae</taxon>
        <taxon>Citrus</taxon>
    </lineage>
</organism>
<evidence type="ECO:0000313" key="7">
    <source>
        <dbReference type="EMBL" id="KAK9198730.1"/>
    </source>
</evidence>
<evidence type="ECO:0000256" key="4">
    <source>
        <dbReference type="ARBA" id="ARBA00023015"/>
    </source>
</evidence>
<dbReference type="GO" id="GO:0008270">
    <property type="term" value="F:zinc ion binding"/>
    <property type="evidence" value="ECO:0007669"/>
    <property type="project" value="UniProtKB-KW"/>
</dbReference>
<evidence type="ECO:0000259" key="6">
    <source>
        <dbReference type="Pfam" id="PF23121"/>
    </source>
</evidence>
<evidence type="ECO:0000256" key="2">
    <source>
        <dbReference type="ARBA" id="ARBA00022771"/>
    </source>
</evidence>
<dbReference type="AlphaFoldDB" id="A0AAP0M9P0"/>
<dbReference type="InterPro" id="IPR056280">
    <property type="entry name" value="AIPP2-like_SPOC"/>
</dbReference>